<dbReference type="EMBL" id="JABFCT010000008">
    <property type="protein sequence ID" value="KAF5873753.1"/>
    <property type="molecule type" value="Genomic_DNA"/>
</dbReference>
<sequence length="216" mass="23714">MLMSVFRTDRPGNESSQDNLSAIVKEGCENDVGKKVKEICGKKAREVNSCVLHAVQVDMMGVDTRCAAIEGCLRFEWSLILNIKAMKAIRARNKRARRRNAASIQAALTGGGRRKSTPPSHSVAAVKPEKFKIRHPGPNNGNVASQAVSAAEPKRYTIRIPGPKKAKTFAQTISARKVKVEEDDDDDDATSVFLARTLPYKPTWLRFTPGKPAVMV</sequence>
<name>A0A8H6EIR4_9HELO</name>
<comment type="caution">
    <text evidence="1">The sequence shown here is derived from an EMBL/GenBank/DDBJ whole genome shotgun (WGS) entry which is preliminary data.</text>
</comment>
<dbReference type="RefSeq" id="XP_037192699.1">
    <property type="nucleotide sequence ID" value="XM_037335604.1"/>
</dbReference>
<protein>
    <submittedName>
        <fullName evidence="1">Uncharacterized protein</fullName>
    </submittedName>
</protein>
<dbReference type="Proteomes" id="UP000531561">
    <property type="component" value="Unassembled WGS sequence"/>
</dbReference>
<dbReference type="GeneID" id="59259296"/>
<proteinExistence type="predicted"/>
<gene>
    <name evidence="1" type="ORF">Bfra_005217</name>
</gene>
<evidence type="ECO:0000313" key="1">
    <source>
        <dbReference type="EMBL" id="KAF5873753.1"/>
    </source>
</evidence>
<dbReference type="AlphaFoldDB" id="A0A8H6EIR4"/>
<accession>A0A8H6EIR4</accession>
<reference evidence="1 2" key="1">
    <citation type="journal article" date="2020" name="Phytopathology">
        <title>A high-quality genome resource of Botrytis fragariae, a new and rapidly spreading fungal pathogen causing strawberry gray mold in the U.S.A.</title>
        <authorList>
            <person name="Wu Y."/>
            <person name="Saski C.A."/>
            <person name="Schnabel G."/>
            <person name="Xiao S."/>
            <person name="Hu M."/>
        </authorList>
    </citation>
    <scope>NUCLEOTIDE SEQUENCE [LARGE SCALE GENOMIC DNA]</scope>
    <source>
        <strain evidence="1 2">BVB16</strain>
    </source>
</reference>
<keyword evidence="2" id="KW-1185">Reference proteome</keyword>
<organism evidence="1 2">
    <name type="scientific">Botrytis fragariae</name>
    <dbReference type="NCBI Taxonomy" id="1964551"/>
    <lineage>
        <taxon>Eukaryota</taxon>
        <taxon>Fungi</taxon>
        <taxon>Dikarya</taxon>
        <taxon>Ascomycota</taxon>
        <taxon>Pezizomycotina</taxon>
        <taxon>Leotiomycetes</taxon>
        <taxon>Helotiales</taxon>
        <taxon>Sclerotiniaceae</taxon>
        <taxon>Botrytis</taxon>
    </lineage>
</organism>
<dbReference type="OrthoDB" id="3546880at2759"/>
<evidence type="ECO:0000313" key="2">
    <source>
        <dbReference type="Proteomes" id="UP000531561"/>
    </source>
</evidence>